<dbReference type="InterPro" id="IPR055382">
    <property type="entry name" value="DUF7601"/>
</dbReference>
<proteinExistence type="predicted"/>
<dbReference type="InterPro" id="IPR013783">
    <property type="entry name" value="Ig-like_fold"/>
</dbReference>
<feature type="domain" description="Streptococcal pilin isopeptide linkage" evidence="4">
    <location>
        <begin position="666"/>
        <end position="781"/>
    </location>
</feature>
<evidence type="ECO:0000313" key="9">
    <source>
        <dbReference type="Proteomes" id="UP000657006"/>
    </source>
</evidence>
<protein>
    <submittedName>
        <fullName evidence="8">Cna B-type domain-containing protein</fullName>
    </submittedName>
</protein>
<dbReference type="Pfam" id="PF05738">
    <property type="entry name" value="Cna_B"/>
    <property type="match status" value="2"/>
</dbReference>
<dbReference type="Pfam" id="PF24547">
    <property type="entry name" value="DUF7601"/>
    <property type="match status" value="3"/>
</dbReference>
<dbReference type="Pfam" id="PF19407">
    <property type="entry name" value="DUF5979"/>
    <property type="match status" value="1"/>
</dbReference>
<reference evidence="8" key="1">
    <citation type="submission" date="2020-08" db="EMBL/GenBank/DDBJ databases">
        <title>Genome public.</title>
        <authorList>
            <person name="Liu C."/>
            <person name="Sun Q."/>
        </authorList>
    </citation>
    <scope>NUCLEOTIDE SEQUENCE</scope>
    <source>
        <strain evidence="8">NSJ-32</strain>
    </source>
</reference>
<dbReference type="InterPro" id="IPR038174">
    <property type="entry name" value="Strep_pil_link_sf"/>
</dbReference>
<comment type="caution">
    <text evidence="8">The sequence shown here is derived from an EMBL/GenBank/DDBJ whole genome shotgun (WGS) entry which is preliminary data.</text>
</comment>
<dbReference type="SUPFAM" id="SSF49478">
    <property type="entry name" value="Cna protein B-type domain"/>
    <property type="match status" value="2"/>
</dbReference>
<evidence type="ECO:0000259" key="4">
    <source>
        <dbReference type="Pfam" id="PF12892"/>
    </source>
</evidence>
<keyword evidence="2" id="KW-1133">Transmembrane helix</keyword>
<feature type="domain" description="CNA-B" evidence="3">
    <location>
        <begin position="791"/>
        <end position="871"/>
    </location>
</feature>
<dbReference type="InterPro" id="IPR008454">
    <property type="entry name" value="Collagen-bd_Cna-like_B-typ_dom"/>
</dbReference>
<dbReference type="AlphaFoldDB" id="A0A926I2K3"/>
<feature type="domain" description="DUF7601" evidence="7">
    <location>
        <begin position="152"/>
        <end position="260"/>
    </location>
</feature>
<accession>A0A926I2K3</accession>
<feature type="domain" description="DUF7601" evidence="7">
    <location>
        <begin position="361"/>
        <end position="463"/>
    </location>
</feature>
<feature type="domain" description="DUF5979" evidence="6">
    <location>
        <begin position="474"/>
        <end position="562"/>
    </location>
</feature>
<evidence type="ECO:0000259" key="5">
    <source>
        <dbReference type="Pfam" id="PF17802"/>
    </source>
</evidence>
<dbReference type="InterPro" id="IPR046022">
    <property type="entry name" value="DUF5979"/>
</dbReference>
<evidence type="ECO:0000259" key="7">
    <source>
        <dbReference type="Pfam" id="PF24547"/>
    </source>
</evidence>
<feature type="domain" description="CNA-B" evidence="3">
    <location>
        <begin position="570"/>
        <end position="654"/>
    </location>
</feature>
<dbReference type="RefSeq" id="WP_177719483.1">
    <property type="nucleotide sequence ID" value="NZ_JACRSQ010000025.1"/>
</dbReference>
<dbReference type="Gene3D" id="2.60.40.10">
    <property type="entry name" value="Immunoglobulins"/>
    <property type="match status" value="1"/>
</dbReference>
<keyword evidence="2" id="KW-0812">Transmembrane</keyword>
<feature type="domain" description="DUF7601" evidence="7">
    <location>
        <begin position="293"/>
        <end position="353"/>
    </location>
</feature>
<evidence type="ECO:0000259" key="6">
    <source>
        <dbReference type="Pfam" id="PF19407"/>
    </source>
</evidence>
<dbReference type="InterPro" id="IPR022464">
    <property type="entry name" value="Strep_pil_isopept_link"/>
</dbReference>
<dbReference type="Pfam" id="PF12892">
    <property type="entry name" value="FctA"/>
    <property type="match status" value="1"/>
</dbReference>
<sequence length="927" mass="100819">MRIAIYRSVSMMLAAVFVLSGLITGTLGWQSLGQQAKNETQSQLIAYADVELTKLERDTEGNETITPVPGAAFSIFTSDGEPLGGRYITDEKGKIAVQLPAGSYYFEEIAPSTGFTFDTDKTGQRIIRYPFTVTGEETEPVMVTAYNVRLQGTLSVQKVVENADNSPLTEEQKQQEFTFTVAFSDGGDYSYSIDDGEPQELSSDGTLTLKHGQTAVFESVPVGVAYSVAEQPVPDYTVSGTGHRGTITEDGCAAVFTNTYARSQTGSLTVSKEVTGTGADLQKEFTFTAVINGQTETFVLKHGESKTFFGLPVAATYTVTEADYTAEGYTATVAEYIGQITGNETVLLPFVNVYEPADEPGSLTVEKEVVGDNAALDKEFEFTVIFSDSGTYPYSIDGGEPRQLTSGGALHLKHGQTAVFEEIPGGTAYTVKETGSGGYLAGVMEVSGVITGGSNAAVRFQNRTPDEPEEVAVLRVTKRLAGEYPEADENREFRFTIVIDGADMEFTLKPGEAREFEVPAGVQYEVREDDYYPEGYSQSVANGYGVTLSGQTVEVIVTNTFEKDRVQMEIEGEKTWELGGYDKSVLPEAITVRLMQDGLLAEEQQVTPDDNGQWRYRFTVPKYDAEGNEIRYTIEEAPLDCFTATYDGLNIVNTYIPPISVDPPVIRKVVEGESAPETQFSFLLKGESDAPMPEGADGGAKIIAITGSGEAELGRFIFEKAGVYIYTISELNGGEEEWRYDNALYTLTITVTQQEGRLTAAQSLVKNGQAAERIEFVNRYESDLGEDTVRIKGTKTWEHGDNPNPPDSITVEVYADGQLAVQRVVTARDGWGYAFEMTRYAADGHEIVYTIDEVDVPGYDKTLHGYDLVNTYRPDTPVDPDVPSKPDNPDSPQTGDTAPIGLCVALMLLSLGGLIVTALWGGKNARS</sequence>
<feature type="region of interest" description="Disordered" evidence="1">
    <location>
        <begin position="872"/>
        <end position="896"/>
    </location>
</feature>
<dbReference type="Pfam" id="PF17802">
    <property type="entry name" value="SpaA"/>
    <property type="match status" value="1"/>
</dbReference>
<evidence type="ECO:0000256" key="2">
    <source>
        <dbReference type="SAM" id="Phobius"/>
    </source>
</evidence>
<feature type="transmembrane region" description="Helical" evidence="2">
    <location>
        <begin position="898"/>
        <end position="921"/>
    </location>
</feature>
<feature type="domain" description="SpaA-like prealbumin fold" evidence="5">
    <location>
        <begin position="62"/>
        <end position="121"/>
    </location>
</feature>
<dbReference type="Proteomes" id="UP000657006">
    <property type="component" value="Unassembled WGS sequence"/>
</dbReference>
<dbReference type="CDD" id="cd00222">
    <property type="entry name" value="CollagenBindB"/>
    <property type="match status" value="2"/>
</dbReference>
<name>A0A926I2K3_9FIRM</name>
<organism evidence="8 9">
    <name type="scientific">Bianquea renquensis</name>
    <dbReference type="NCBI Taxonomy" id="2763661"/>
    <lineage>
        <taxon>Bacteria</taxon>
        <taxon>Bacillati</taxon>
        <taxon>Bacillota</taxon>
        <taxon>Clostridia</taxon>
        <taxon>Eubacteriales</taxon>
        <taxon>Bianqueaceae</taxon>
        <taxon>Bianquea</taxon>
    </lineage>
</organism>
<dbReference type="NCBIfam" id="TIGR03786">
    <property type="entry name" value="strep_pil_rpt"/>
    <property type="match status" value="1"/>
</dbReference>
<dbReference type="EMBL" id="JACRSQ010000025">
    <property type="protein sequence ID" value="MBC8544593.1"/>
    <property type="molecule type" value="Genomic_DNA"/>
</dbReference>
<dbReference type="Gene3D" id="2.60.40.1140">
    <property type="entry name" value="Collagen-binding surface protein Cna, B-type domain"/>
    <property type="match status" value="6"/>
</dbReference>
<dbReference type="Gene3D" id="2.60.40.3050">
    <property type="match status" value="1"/>
</dbReference>
<dbReference type="InterPro" id="IPR041033">
    <property type="entry name" value="SpaA_PFL_dom_1"/>
</dbReference>
<gene>
    <name evidence="8" type="ORF">H8730_13680</name>
</gene>
<keyword evidence="9" id="KW-1185">Reference proteome</keyword>
<evidence type="ECO:0000313" key="8">
    <source>
        <dbReference type="EMBL" id="MBC8544593.1"/>
    </source>
</evidence>
<keyword evidence="2" id="KW-0472">Membrane</keyword>
<evidence type="ECO:0000256" key="1">
    <source>
        <dbReference type="SAM" id="MobiDB-lite"/>
    </source>
</evidence>
<evidence type="ECO:0000259" key="3">
    <source>
        <dbReference type="Pfam" id="PF05738"/>
    </source>
</evidence>